<dbReference type="GO" id="GO:0004888">
    <property type="term" value="F:transmembrane signaling receptor activity"/>
    <property type="evidence" value="ECO:0007669"/>
    <property type="project" value="InterPro"/>
</dbReference>
<dbReference type="PANTHER" id="PTHR32089:SF120">
    <property type="entry name" value="METHYL-ACCEPTING CHEMOTAXIS PROTEIN TLPQ"/>
    <property type="match status" value="1"/>
</dbReference>
<dbReference type="SMART" id="SM00304">
    <property type="entry name" value="HAMP"/>
    <property type="match status" value="2"/>
</dbReference>
<dbReference type="Pfam" id="PF12729">
    <property type="entry name" value="4HB_MCP_1"/>
    <property type="match status" value="1"/>
</dbReference>
<dbReference type="EMBL" id="QUZT01000011">
    <property type="protein sequence ID" value="TFY94512.1"/>
    <property type="molecule type" value="Genomic_DNA"/>
</dbReference>
<evidence type="ECO:0000313" key="14">
    <source>
        <dbReference type="EMBL" id="TFY94512.1"/>
    </source>
</evidence>
<evidence type="ECO:0000256" key="10">
    <source>
        <dbReference type="PROSITE-ProRule" id="PRU00284"/>
    </source>
</evidence>
<protein>
    <submittedName>
        <fullName evidence="14">Methyl-accepting chemotaxis protein</fullName>
    </submittedName>
</protein>
<evidence type="ECO:0000256" key="4">
    <source>
        <dbReference type="ARBA" id="ARBA00022500"/>
    </source>
</evidence>
<proteinExistence type="inferred from homology"/>
<organism evidence="14 15">
    <name type="scientific">Pseudomonas nabeulensis</name>
    <dbReference type="NCBI Taxonomy" id="2293833"/>
    <lineage>
        <taxon>Bacteria</taxon>
        <taxon>Pseudomonadati</taxon>
        <taxon>Pseudomonadota</taxon>
        <taxon>Gammaproteobacteria</taxon>
        <taxon>Pseudomonadales</taxon>
        <taxon>Pseudomonadaceae</taxon>
        <taxon>Pseudomonas</taxon>
    </lineage>
</organism>
<dbReference type="InterPro" id="IPR003660">
    <property type="entry name" value="HAMP_dom"/>
</dbReference>
<dbReference type="FunFam" id="1.10.287.950:FF:000001">
    <property type="entry name" value="Methyl-accepting chemotaxis sensory transducer"/>
    <property type="match status" value="1"/>
</dbReference>
<evidence type="ECO:0000256" key="11">
    <source>
        <dbReference type="SAM" id="Phobius"/>
    </source>
</evidence>
<dbReference type="RefSeq" id="WP_135307970.1">
    <property type="nucleotide sequence ID" value="NZ_QUZT01000011.1"/>
</dbReference>
<dbReference type="AlphaFoldDB" id="A0A4Z0B618"/>
<feature type="domain" description="Methyl-accepting transducer" evidence="12">
    <location>
        <begin position="269"/>
        <end position="515"/>
    </location>
</feature>
<dbReference type="Gene3D" id="1.10.287.950">
    <property type="entry name" value="Methyl-accepting chemotaxis protein"/>
    <property type="match status" value="1"/>
</dbReference>
<dbReference type="PRINTS" id="PR00260">
    <property type="entry name" value="CHEMTRNSDUCR"/>
</dbReference>
<dbReference type="InterPro" id="IPR004089">
    <property type="entry name" value="MCPsignal_dom"/>
</dbReference>
<dbReference type="SUPFAM" id="SSF58104">
    <property type="entry name" value="Methyl-accepting chemotaxis protein (MCP) signaling domain"/>
    <property type="match status" value="1"/>
</dbReference>
<evidence type="ECO:0000259" key="13">
    <source>
        <dbReference type="PROSITE" id="PS50885"/>
    </source>
</evidence>
<keyword evidence="8 10" id="KW-0807">Transducer</keyword>
<name>A0A4Z0B618_9PSED</name>
<keyword evidence="6 11" id="KW-1133">Transmembrane helix</keyword>
<dbReference type="Pfam" id="PF00015">
    <property type="entry name" value="MCPsignal"/>
    <property type="match status" value="1"/>
</dbReference>
<accession>A0A4Z0B618</accession>
<dbReference type="GO" id="GO:0007165">
    <property type="term" value="P:signal transduction"/>
    <property type="evidence" value="ECO:0007669"/>
    <property type="project" value="UniProtKB-KW"/>
</dbReference>
<evidence type="ECO:0000256" key="9">
    <source>
        <dbReference type="ARBA" id="ARBA00029447"/>
    </source>
</evidence>
<dbReference type="Pfam" id="PF00672">
    <property type="entry name" value="HAMP"/>
    <property type="match status" value="1"/>
</dbReference>
<feature type="domain" description="HAMP" evidence="13">
    <location>
        <begin position="212"/>
        <end position="264"/>
    </location>
</feature>
<evidence type="ECO:0000259" key="12">
    <source>
        <dbReference type="PROSITE" id="PS50111"/>
    </source>
</evidence>
<dbReference type="GO" id="GO:0006935">
    <property type="term" value="P:chemotaxis"/>
    <property type="evidence" value="ECO:0007669"/>
    <property type="project" value="UniProtKB-KW"/>
</dbReference>
<dbReference type="PROSITE" id="PS50111">
    <property type="entry name" value="CHEMOTAXIS_TRANSDUC_2"/>
    <property type="match status" value="1"/>
</dbReference>
<feature type="transmembrane region" description="Helical" evidence="11">
    <location>
        <begin position="12"/>
        <end position="31"/>
    </location>
</feature>
<gene>
    <name evidence="14" type="ORF">DYL61_08550</name>
</gene>
<evidence type="ECO:0000256" key="7">
    <source>
        <dbReference type="ARBA" id="ARBA00023136"/>
    </source>
</evidence>
<evidence type="ECO:0000256" key="2">
    <source>
        <dbReference type="ARBA" id="ARBA00022475"/>
    </source>
</evidence>
<keyword evidence="2" id="KW-1003">Cell membrane</keyword>
<keyword evidence="15" id="KW-1185">Reference proteome</keyword>
<dbReference type="CDD" id="cd06225">
    <property type="entry name" value="HAMP"/>
    <property type="match status" value="1"/>
</dbReference>
<evidence type="ECO:0000256" key="5">
    <source>
        <dbReference type="ARBA" id="ARBA00022692"/>
    </source>
</evidence>
<dbReference type="PROSITE" id="PS50885">
    <property type="entry name" value="HAMP"/>
    <property type="match status" value="1"/>
</dbReference>
<keyword evidence="7 11" id="KW-0472">Membrane</keyword>
<dbReference type="SMART" id="SM00283">
    <property type="entry name" value="MA"/>
    <property type="match status" value="1"/>
</dbReference>
<dbReference type="Proteomes" id="UP000297734">
    <property type="component" value="Unassembled WGS sequence"/>
</dbReference>
<dbReference type="GO" id="GO:0005886">
    <property type="term" value="C:plasma membrane"/>
    <property type="evidence" value="ECO:0007669"/>
    <property type="project" value="UniProtKB-SubCell"/>
</dbReference>
<evidence type="ECO:0000313" key="15">
    <source>
        <dbReference type="Proteomes" id="UP000297734"/>
    </source>
</evidence>
<feature type="transmembrane region" description="Helical" evidence="11">
    <location>
        <begin position="190"/>
        <end position="210"/>
    </location>
</feature>
<dbReference type="Gene3D" id="6.10.340.10">
    <property type="match status" value="1"/>
</dbReference>
<dbReference type="OrthoDB" id="8724574at2"/>
<keyword evidence="5 11" id="KW-0812">Transmembrane</keyword>
<dbReference type="InterPro" id="IPR024478">
    <property type="entry name" value="HlyB_4HB_MCP"/>
</dbReference>
<evidence type="ECO:0000256" key="8">
    <source>
        <dbReference type="ARBA" id="ARBA00023224"/>
    </source>
</evidence>
<dbReference type="PANTHER" id="PTHR32089">
    <property type="entry name" value="METHYL-ACCEPTING CHEMOTAXIS PROTEIN MCPB"/>
    <property type="match status" value="1"/>
</dbReference>
<comment type="subcellular location">
    <subcellularLocation>
        <location evidence="1">Cell membrane</location>
        <topology evidence="1">Multi-pass membrane protein</topology>
    </subcellularLocation>
</comment>
<keyword evidence="4" id="KW-0145">Chemotaxis</keyword>
<keyword evidence="3" id="KW-0488">Methylation</keyword>
<evidence type="ECO:0000256" key="6">
    <source>
        <dbReference type="ARBA" id="ARBA00022989"/>
    </source>
</evidence>
<reference evidence="14 15" key="1">
    <citation type="journal article" date="2019" name="Syst. Appl. Microbiol.">
        <title>New species of pathogenic Pseudomonas isolated from citrus in Tunisia: Proposal of Pseudomonas kairouanensis sp. nov. and Pseudomonas nabeulensis sp. nov.</title>
        <authorList>
            <person name="Oueslati M."/>
            <person name="Mulet M."/>
            <person name="Gomila M."/>
            <person name="Berge O."/>
            <person name="Hajlaoui M.R."/>
            <person name="Lalucat J."/>
            <person name="Sadfi-Zouaoui N."/>
            <person name="Garcia-Valdes E."/>
        </authorList>
    </citation>
    <scope>NUCLEOTIDE SEQUENCE [LARGE SCALE GENOMIC DNA]</scope>
    <source>
        <strain evidence="14 15">E10B</strain>
    </source>
</reference>
<evidence type="ECO:0000256" key="3">
    <source>
        <dbReference type="ARBA" id="ARBA00022481"/>
    </source>
</evidence>
<comment type="caution">
    <text evidence="14">The sequence shown here is derived from an EMBL/GenBank/DDBJ whole genome shotgun (WGS) entry which is preliminary data.</text>
</comment>
<dbReference type="InterPro" id="IPR004090">
    <property type="entry name" value="Chemotax_Me-accpt_rcpt"/>
</dbReference>
<sequence>MSLRNIRIGLRASLSFGVLAGLLVIVGMFGLGQMAKLRESALVIEETWMPSIESAHDSAALVASIRLEALRLVTTDESRVRDNSNDLIKRQRGELQTLLDSHETLLSDDAERELLKQVKTNVASYLAIVGQMVALVDKDQQQDALDLLANRLAPQGVILTQSLENLIVFNQNGAQAAADDAAQTYSSAQWVVALIIITALIATLLLAWLLTRSITAPLGQALSVARTIANGDLSQSIAVSGTDEPAQLLTALATMQTQLQSTLRGISESAQQLASAAEEMSSVMEQSTRGLQAQNDEIEQAATAVTEMSAAVDEVAGNAVSSAEASKASDEDSKHGHYQISETISSIQNLVDEVLGASNKAEHLSVQAQDISKVLEVIRGIAGQTNLLALNAAIEAARAGEAGRGFAVVADEVRSLAQRTQDSTEEIEQMITGIQQGTQGTVDALNSSAEHAGQTLQRANSAGQTLQRANSAGSALEKITAAISQISQRNLVIASAAEQQALVAREVDRSLVNIRDLSTQTAAGATQTSAASQELSRLAVDLNGLVTRFVL</sequence>
<evidence type="ECO:0000256" key="1">
    <source>
        <dbReference type="ARBA" id="ARBA00004651"/>
    </source>
</evidence>
<comment type="similarity">
    <text evidence="9">Belongs to the methyl-accepting chemotaxis (MCP) protein family.</text>
</comment>